<evidence type="ECO:0008006" key="4">
    <source>
        <dbReference type="Google" id="ProtNLM"/>
    </source>
</evidence>
<dbReference type="EMBL" id="BMZE01000001">
    <property type="protein sequence ID" value="GHA10915.1"/>
    <property type="molecule type" value="Genomic_DNA"/>
</dbReference>
<reference evidence="2" key="2">
    <citation type="submission" date="2020-09" db="EMBL/GenBank/DDBJ databases">
        <authorList>
            <person name="Sun Q."/>
            <person name="Kim S."/>
        </authorList>
    </citation>
    <scope>NUCLEOTIDE SEQUENCE</scope>
    <source>
        <strain evidence="2">KCTC 32437</strain>
    </source>
</reference>
<dbReference type="RefSeq" id="WP_189422494.1">
    <property type="nucleotide sequence ID" value="NZ_BMZE01000001.1"/>
</dbReference>
<proteinExistence type="predicted"/>
<feature type="compositionally biased region" description="Low complexity" evidence="1">
    <location>
        <begin position="31"/>
        <end position="52"/>
    </location>
</feature>
<gene>
    <name evidence="2" type="ORF">GCM10007989_01510</name>
</gene>
<organism evidence="2 3">
    <name type="scientific">Devosia pacifica</name>
    <dbReference type="NCBI Taxonomy" id="1335967"/>
    <lineage>
        <taxon>Bacteria</taxon>
        <taxon>Pseudomonadati</taxon>
        <taxon>Pseudomonadota</taxon>
        <taxon>Alphaproteobacteria</taxon>
        <taxon>Hyphomicrobiales</taxon>
        <taxon>Devosiaceae</taxon>
        <taxon>Devosia</taxon>
    </lineage>
</organism>
<protein>
    <recommendedName>
        <fullName evidence="4">DUF2497 domain-containing protein</fullName>
    </recommendedName>
</protein>
<accession>A0A918VMQ4</accession>
<feature type="compositionally biased region" description="Acidic residues" evidence="1">
    <location>
        <begin position="118"/>
        <end position="130"/>
    </location>
</feature>
<reference evidence="2" key="1">
    <citation type="journal article" date="2014" name="Int. J. Syst. Evol. Microbiol.">
        <title>Complete genome sequence of Corynebacterium casei LMG S-19264T (=DSM 44701T), isolated from a smear-ripened cheese.</title>
        <authorList>
            <consortium name="US DOE Joint Genome Institute (JGI-PGF)"/>
            <person name="Walter F."/>
            <person name="Albersmeier A."/>
            <person name="Kalinowski J."/>
            <person name="Ruckert C."/>
        </authorList>
    </citation>
    <scope>NUCLEOTIDE SEQUENCE</scope>
    <source>
        <strain evidence="2">KCTC 32437</strain>
    </source>
</reference>
<dbReference type="InterPro" id="IPR019632">
    <property type="entry name" value="DUF2497"/>
</dbReference>
<dbReference type="Pfam" id="PF10691">
    <property type="entry name" value="DUF2497"/>
    <property type="match status" value="1"/>
</dbReference>
<comment type="caution">
    <text evidence="2">The sequence shown here is derived from an EMBL/GenBank/DDBJ whole genome shotgun (WGS) entry which is preliminary data.</text>
</comment>
<dbReference type="Proteomes" id="UP000646579">
    <property type="component" value="Unassembled WGS sequence"/>
</dbReference>
<sequence length="292" mass="31382">MNRPAHKEPSMDEILSSIRQIIADDDAAGGSRRPSANPAPAPMQAAPVAAKPAESEPEDTSFDDVLGEVEPLALSPEQIVDDEQEEEPAAANDRAPAPAAADDDEDDFSFDSLLAETAGEEASEPEEAENEGPGLVDPDDIAFYSDDDSEVDENDADNAMAQAAEEQPSPEPARSQEPAMNEAARASAPEQKDAARQAEPSYSQNAANSSPLPDKDLSSDMADRLLEPATNAAVRNTFARLNNLGLGTQGLTIESMVREMLRPMLKEWLDENLPSVVERMVEREISRISRGE</sequence>
<keyword evidence="3" id="KW-1185">Reference proteome</keyword>
<feature type="compositionally biased region" description="Acidic residues" evidence="1">
    <location>
        <begin position="137"/>
        <end position="156"/>
    </location>
</feature>
<feature type="compositionally biased region" description="Acidic residues" evidence="1">
    <location>
        <begin position="55"/>
        <end position="67"/>
    </location>
</feature>
<name>A0A918VMQ4_9HYPH</name>
<feature type="compositionally biased region" description="Low complexity" evidence="1">
    <location>
        <begin position="89"/>
        <end position="100"/>
    </location>
</feature>
<evidence type="ECO:0000256" key="1">
    <source>
        <dbReference type="SAM" id="MobiDB-lite"/>
    </source>
</evidence>
<feature type="compositionally biased region" description="Acidic residues" evidence="1">
    <location>
        <begin position="79"/>
        <end position="88"/>
    </location>
</feature>
<evidence type="ECO:0000313" key="2">
    <source>
        <dbReference type="EMBL" id="GHA10915.1"/>
    </source>
</evidence>
<dbReference type="AlphaFoldDB" id="A0A918VMQ4"/>
<evidence type="ECO:0000313" key="3">
    <source>
        <dbReference type="Proteomes" id="UP000646579"/>
    </source>
</evidence>
<feature type="region of interest" description="Disordered" evidence="1">
    <location>
        <begin position="20"/>
        <end position="219"/>
    </location>
</feature>